<dbReference type="InterPro" id="IPR000510">
    <property type="entry name" value="Nase/OxRdtase_comp1"/>
</dbReference>
<dbReference type="GO" id="GO:0065003">
    <property type="term" value="P:protein-containing complex assembly"/>
    <property type="evidence" value="ECO:0007669"/>
    <property type="project" value="InterPro"/>
</dbReference>
<dbReference type="EMBL" id="FMZW01000018">
    <property type="protein sequence ID" value="SDE00686.1"/>
    <property type="molecule type" value="Genomic_DNA"/>
</dbReference>
<dbReference type="InterPro" id="IPR041854">
    <property type="entry name" value="BFD-like_2Fe2S-bd_dom_sf"/>
</dbReference>
<evidence type="ECO:0000313" key="9">
    <source>
        <dbReference type="EMBL" id="SDE00686.1"/>
    </source>
</evidence>
<evidence type="ECO:0000256" key="5">
    <source>
        <dbReference type="ARBA" id="ARBA00023231"/>
    </source>
</evidence>
<evidence type="ECO:0000313" key="10">
    <source>
        <dbReference type="Proteomes" id="UP000199245"/>
    </source>
</evidence>
<dbReference type="Proteomes" id="UP000199245">
    <property type="component" value="Unassembled WGS sequence"/>
</dbReference>
<keyword evidence="5 6" id="KW-0535">Nitrogen fixation</keyword>
<evidence type="ECO:0000259" key="8">
    <source>
        <dbReference type="Pfam" id="PF04324"/>
    </source>
</evidence>
<dbReference type="CDD" id="cd01968">
    <property type="entry name" value="Nitrogenase_NifE_I"/>
    <property type="match status" value="1"/>
</dbReference>
<dbReference type="Gene3D" id="1.10.10.1100">
    <property type="entry name" value="BFD-like [2Fe-2S]-binding domain"/>
    <property type="match status" value="1"/>
</dbReference>
<evidence type="ECO:0000256" key="3">
    <source>
        <dbReference type="ARBA" id="ARBA00011002"/>
    </source>
</evidence>
<name>A0A1G6ZG47_9BRAD</name>
<evidence type="ECO:0000256" key="6">
    <source>
        <dbReference type="RuleBase" id="RU004021"/>
    </source>
</evidence>
<evidence type="ECO:0000256" key="4">
    <source>
        <dbReference type="ARBA" id="ARBA00013280"/>
    </source>
</evidence>
<feature type="domain" description="Nitrogenase/oxidoreductase component 1" evidence="7">
    <location>
        <begin position="69"/>
        <end position="467"/>
    </location>
</feature>
<dbReference type="PANTHER" id="PTHR42956:SF1">
    <property type="entry name" value="NITROGENASE IRON-MOLYBDENUM COFACTOR BIOSYNTHESIS PROTEIN NIFE"/>
    <property type="match status" value="1"/>
</dbReference>
<dbReference type="GO" id="GO:0016163">
    <property type="term" value="F:nitrogenase activity"/>
    <property type="evidence" value="ECO:0007669"/>
    <property type="project" value="InterPro"/>
</dbReference>
<comment type="pathway">
    <text evidence="2">Cofactor biosynthesis; Fe-Mo cofactor biosynthesis.</text>
</comment>
<dbReference type="PROSITE" id="PS00090">
    <property type="entry name" value="NITROGENASE_1_2"/>
    <property type="match status" value="1"/>
</dbReference>
<dbReference type="UniPathway" id="UPA00782"/>
<comment type="similarity">
    <text evidence="3 6">Belongs to the NifD/NifK/NifE/NifN family.</text>
</comment>
<evidence type="ECO:0000259" key="7">
    <source>
        <dbReference type="Pfam" id="PF00148"/>
    </source>
</evidence>
<feature type="domain" description="BFD-like [2Fe-2S]-binding" evidence="8">
    <location>
        <begin position="515"/>
        <end position="561"/>
    </location>
</feature>
<evidence type="ECO:0000256" key="2">
    <source>
        <dbReference type="ARBA" id="ARBA00005155"/>
    </source>
</evidence>
<dbReference type="Pfam" id="PF04324">
    <property type="entry name" value="Fer2_BFD"/>
    <property type="match status" value="1"/>
</dbReference>
<dbReference type="NCBIfam" id="TIGR01283">
    <property type="entry name" value="nifE"/>
    <property type="match status" value="1"/>
</dbReference>
<dbReference type="InterPro" id="IPR049939">
    <property type="entry name" value="NifE-like"/>
</dbReference>
<dbReference type="AlphaFoldDB" id="A0A1G6ZG47"/>
<dbReference type="PANTHER" id="PTHR42956">
    <property type="entry name" value="NITROGENASE IRON-MOLYBDENUM COFACTOR BIOSYNTHESIS PROTEIN NIFE"/>
    <property type="match status" value="1"/>
</dbReference>
<sequence>MSQRDMWLAMMVGLAFDFDRKEKRMSSLAARVQSIFNEPGCAKNGSKSEAERKKGCTKQLQPGSAAGGCAFDGAKIALQPFTDVAHLVHGPIACEGNSWDNRGAASSGSSLWRTAFTTDMSETDIVFGGEKRLCEAIKEIIDKHDPPAVFVYQTCIPAMIGDDIDAVCKAASQRFGKPVIPINSPGFVGSKNLGNKLAGEALLDYVIGTQEPDYTTSYDVNLIGEYNLSGELWQVKPLLDELGVRILSCISGDAKYREVASSHRARAAMLVCSKAMLNVARKMEERYGIPFFEGSFYGIQDSSESLRQIARLLVERGAPRDLLERTEAVIAREEARAWAAIGPYKPRFKGKKALLITGGVKSWSVVAALQQAGLELVGTSVKKSTREDKKRIMQLMGQDAHMIEDMTPREMYKMLKEAKADIMLSGGKSQFVALKAAMPWLDINQERCHAYMGYVGMVKLMEEIDKSLFNPMWEQLRRPAPWQALAKAMVQMQPPVAAVAGDPAVTEGARRARKICFCNTVDLGTIEDAIYAHGLSSVDAVRDHTNAVGGCCKQRIEDVLSSSPPAGLQAAE</sequence>
<dbReference type="InterPro" id="IPR005973">
    <property type="entry name" value="NifE"/>
</dbReference>
<dbReference type="Gene3D" id="3.40.50.1980">
    <property type="entry name" value="Nitrogenase molybdenum iron protein domain"/>
    <property type="match status" value="1"/>
</dbReference>
<organism evidence="9 10">
    <name type="scientific">Bradyrhizobium brasilense</name>
    <dbReference type="NCBI Taxonomy" id="1419277"/>
    <lineage>
        <taxon>Bacteria</taxon>
        <taxon>Pseudomonadati</taxon>
        <taxon>Pseudomonadota</taxon>
        <taxon>Alphaproteobacteria</taxon>
        <taxon>Hyphomicrobiales</taxon>
        <taxon>Nitrobacteraceae</taxon>
        <taxon>Bradyrhizobium</taxon>
    </lineage>
</organism>
<proteinExistence type="inferred from homology"/>
<dbReference type="InterPro" id="IPR007419">
    <property type="entry name" value="BFD-like_2Fe2S-bd_dom"/>
</dbReference>
<dbReference type="InterPro" id="IPR000318">
    <property type="entry name" value="Nase_comp1_CS"/>
</dbReference>
<accession>A0A1G6ZG47</accession>
<dbReference type="Pfam" id="PF00148">
    <property type="entry name" value="Oxidored_nitro"/>
    <property type="match status" value="1"/>
</dbReference>
<reference evidence="9 10" key="1">
    <citation type="submission" date="2016-10" db="EMBL/GenBank/DDBJ databases">
        <authorList>
            <person name="de Groot N.N."/>
        </authorList>
    </citation>
    <scope>NUCLEOTIDE SEQUENCE [LARGE SCALE GENOMIC DNA]</scope>
    <source>
        <strain evidence="9 10">R5</strain>
    </source>
</reference>
<evidence type="ECO:0000256" key="1">
    <source>
        <dbReference type="ARBA" id="ARBA00003171"/>
    </source>
</evidence>
<dbReference type="Gene3D" id="3.40.50.12380">
    <property type="entry name" value="Nitrogenase MoFe cofactor biosynthesis protein NifE, C-terminal"/>
    <property type="match status" value="1"/>
</dbReference>
<comment type="function">
    <text evidence="1">This protein may play a role in the biosynthesis of the prosthetic group of nitrogenase (FeMo cofactor).</text>
</comment>
<dbReference type="PROSITE" id="PS00699">
    <property type="entry name" value="NITROGENASE_1_1"/>
    <property type="match status" value="1"/>
</dbReference>
<gene>
    <name evidence="9" type="ORF">SAMN05216337_101851</name>
</gene>
<dbReference type="SUPFAM" id="SSF53807">
    <property type="entry name" value="Helical backbone' metal receptor"/>
    <property type="match status" value="1"/>
</dbReference>
<protein>
    <recommendedName>
        <fullName evidence="4">Nitrogenase iron-molybdenum cofactor biosynthesis protein NifE</fullName>
    </recommendedName>
</protein>
<dbReference type="FunFam" id="3.40.50.1980:FF:000033">
    <property type="entry name" value="Nitrogenase MoFe cofactor biosynthesis protein NifE"/>
    <property type="match status" value="1"/>
</dbReference>